<dbReference type="WBParaSite" id="ALUE_0002322901-mRNA-1">
    <property type="protein sequence ID" value="ALUE_0002322901-mRNA-1"/>
    <property type="gene ID" value="ALUE_0002322901"/>
</dbReference>
<sequence>MTSKLKAKAYRLAGGSQTVFSAAFQEKRLSFESTKKQTEKLYSTICHIIDVSSNPFTRRLYR</sequence>
<keyword evidence="1" id="KW-1185">Reference proteome</keyword>
<organism evidence="1 2">
    <name type="scientific">Ascaris lumbricoides</name>
    <name type="common">Giant roundworm</name>
    <dbReference type="NCBI Taxonomy" id="6252"/>
    <lineage>
        <taxon>Eukaryota</taxon>
        <taxon>Metazoa</taxon>
        <taxon>Ecdysozoa</taxon>
        <taxon>Nematoda</taxon>
        <taxon>Chromadorea</taxon>
        <taxon>Rhabditida</taxon>
        <taxon>Spirurina</taxon>
        <taxon>Ascaridomorpha</taxon>
        <taxon>Ascaridoidea</taxon>
        <taxon>Ascarididae</taxon>
        <taxon>Ascaris</taxon>
    </lineage>
</organism>
<name>A0A0M3IWV1_ASCLU</name>
<reference evidence="2" key="1">
    <citation type="submission" date="2017-02" db="UniProtKB">
        <authorList>
            <consortium name="WormBaseParasite"/>
        </authorList>
    </citation>
    <scope>IDENTIFICATION</scope>
</reference>
<protein>
    <submittedName>
        <fullName evidence="2">Myosin motor domain-containing protein</fullName>
    </submittedName>
</protein>
<proteinExistence type="predicted"/>
<dbReference type="Proteomes" id="UP000036681">
    <property type="component" value="Unplaced"/>
</dbReference>
<dbReference type="AlphaFoldDB" id="A0A0M3IWV1"/>
<evidence type="ECO:0000313" key="1">
    <source>
        <dbReference type="Proteomes" id="UP000036681"/>
    </source>
</evidence>
<evidence type="ECO:0000313" key="2">
    <source>
        <dbReference type="WBParaSite" id="ALUE_0002322901-mRNA-1"/>
    </source>
</evidence>
<accession>A0A0M3IWV1</accession>